<accession>A0AAE3ETZ1</accession>
<evidence type="ECO:0000313" key="2">
    <source>
        <dbReference type="Proteomes" id="UP001200642"/>
    </source>
</evidence>
<dbReference type="InterPro" id="IPR019850">
    <property type="entry name" value="GldD-like"/>
</dbReference>
<proteinExistence type="predicted"/>
<dbReference type="PROSITE" id="PS51257">
    <property type="entry name" value="PROKAR_LIPOPROTEIN"/>
    <property type="match status" value="1"/>
</dbReference>
<protein>
    <submittedName>
        <fullName evidence="1">Gliding motility lipoprotein GldD</fullName>
    </submittedName>
</protein>
<comment type="caution">
    <text evidence="1">The sequence shown here is derived from an EMBL/GenBank/DDBJ whole genome shotgun (WGS) entry which is preliminary data.</text>
</comment>
<organism evidence="1 2">
    <name type="scientific">Cerina litoralis</name>
    <dbReference type="NCBI Taxonomy" id="2874477"/>
    <lineage>
        <taxon>Bacteria</taxon>
        <taxon>Pseudomonadati</taxon>
        <taxon>Bacteroidota</taxon>
        <taxon>Flavobacteriia</taxon>
        <taxon>Flavobacteriales</taxon>
        <taxon>Flavobacteriaceae</taxon>
        <taxon>Cerina</taxon>
    </lineage>
</organism>
<dbReference type="AlphaFoldDB" id="A0AAE3ETZ1"/>
<keyword evidence="1" id="KW-0449">Lipoprotein</keyword>
<evidence type="ECO:0000313" key="1">
    <source>
        <dbReference type="EMBL" id="MCG2460204.1"/>
    </source>
</evidence>
<keyword evidence="2" id="KW-1185">Reference proteome</keyword>
<dbReference type="Proteomes" id="UP001200642">
    <property type="component" value="Unassembled WGS sequence"/>
</dbReference>
<reference evidence="1" key="1">
    <citation type="submission" date="2023-02" db="EMBL/GenBank/DDBJ databases">
        <title>Genome of Flavobacteriaceae gen. nov. sp. strain F89.</title>
        <authorList>
            <person name="Wang Y."/>
        </authorList>
    </citation>
    <scope>NUCLEOTIDE SEQUENCE</scope>
    <source>
        <strain evidence="1">F89</strain>
    </source>
</reference>
<dbReference type="RefSeq" id="WP_396022315.1">
    <property type="nucleotide sequence ID" value="NZ_JAIRBC010000006.1"/>
</dbReference>
<dbReference type="NCBIfam" id="TIGR03512">
    <property type="entry name" value="GldD_lipo"/>
    <property type="match status" value="1"/>
</dbReference>
<gene>
    <name evidence="1" type="primary">gldD</name>
    <name evidence="1" type="ORF">K8352_05550</name>
</gene>
<sequence length="189" mass="21820">MYLKFKRVKPGFTILLSTVFLLGCKDNVLPKPKAMLRLEYPDSGTAVQEMPDYKFEYNQQAKIKIKNDESLIVDYPKMRANIYITYKRVDGNLDKLLSDAQKLTYEHVVKADGIDPKDYVNKENKVYGTFYTIKGNAASPAQFYLTDSVSHFLTGSLYFSVKPNYDSVLPAAAYLEQDIRRIMETLRWK</sequence>
<name>A0AAE3ETZ1_9FLAO</name>
<dbReference type="EMBL" id="JAIRBC010000006">
    <property type="protein sequence ID" value="MCG2460204.1"/>
    <property type="molecule type" value="Genomic_DNA"/>
</dbReference>
<dbReference type="Pfam" id="PF25593">
    <property type="entry name" value="GldD_lipo"/>
    <property type="match status" value="1"/>
</dbReference>